<protein>
    <submittedName>
        <fullName evidence="1">28845_t:CDS:1</fullName>
    </submittedName>
</protein>
<organism evidence="1 2">
    <name type="scientific">Gigaspora margarita</name>
    <dbReference type="NCBI Taxonomy" id="4874"/>
    <lineage>
        <taxon>Eukaryota</taxon>
        <taxon>Fungi</taxon>
        <taxon>Fungi incertae sedis</taxon>
        <taxon>Mucoromycota</taxon>
        <taxon>Glomeromycotina</taxon>
        <taxon>Glomeromycetes</taxon>
        <taxon>Diversisporales</taxon>
        <taxon>Gigasporaceae</taxon>
        <taxon>Gigaspora</taxon>
    </lineage>
</organism>
<evidence type="ECO:0000313" key="2">
    <source>
        <dbReference type="Proteomes" id="UP000789901"/>
    </source>
</evidence>
<evidence type="ECO:0000313" key="1">
    <source>
        <dbReference type="EMBL" id="CAG8855906.1"/>
    </source>
</evidence>
<proteinExistence type="predicted"/>
<comment type="caution">
    <text evidence="1">The sequence shown here is derived from an EMBL/GenBank/DDBJ whole genome shotgun (WGS) entry which is preliminary data.</text>
</comment>
<keyword evidence="2" id="KW-1185">Reference proteome</keyword>
<dbReference type="Proteomes" id="UP000789901">
    <property type="component" value="Unassembled WGS sequence"/>
</dbReference>
<reference evidence="1 2" key="1">
    <citation type="submission" date="2021-06" db="EMBL/GenBank/DDBJ databases">
        <authorList>
            <person name="Kallberg Y."/>
            <person name="Tangrot J."/>
            <person name="Rosling A."/>
        </authorList>
    </citation>
    <scope>NUCLEOTIDE SEQUENCE [LARGE SCALE GENOMIC DNA]</scope>
    <source>
        <strain evidence="1 2">120-4 pot B 10/14</strain>
    </source>
</reference>
<name>A0ABN7XM83_GIGMA</name>
<sequence>YHPAMVINDDIRVEYGHHIIVALEMTENDTIQERLLQSAE</sequence>
<feature type="non-terminal residue" evidence="1">
    <location>
        <position position="40"/>
    </location>
</feature>
<accession>A0ABN7XM83</accession>
<feature type="non-terminal residue" evidence="1">
    <location>
        <position position="1"/>
    </location>
</feature>
<dbReference type="EMBL" id="CAJVQB010154343">
    <property type="protein sequence ID" value="CAG8855906.1"/>
    <property type="molecule type" value="Genomic_DNA"/>
</dbReference>
<gene>
    <name evidence="1" type="ORF">GMARGA_LOCUS44727</name>
</gene>